<proteinExistence type="predicted"/>
<protein>
    <submittedName>
        <fullName evidence="1">Uncharacterized protein</fullName>
    </submittedName>
</protein>
<dbReference type="EMBL" id="JAHXRF010000007">
    <property type="protein sequence ID" value="MBW4865512.1"/>
    <property type="molecule type" value="Genomic_DNA"/>
</dbReference>
<sequence length="100" mass="11447">MRSLHDAMLMIADDKKHIEDIEGSENAYLGENRLSSVNEAEVKAFATLLFNPLLNEVSKIAKTKEDRQQLTDYMMAKWKNSLNSVISTMPKLYSFYTSLI</sequence>
<accession>A0AAW4NPZ5</accession>
<organism evidence="1 2">
    <name type="scientific">Segatella salivae</name>
    <dbReference type="NCBI Taxonomy" id="228604"/>
    <lineage>
        <taxon>Bacteria</taxon>
        <taxon>Pseudomonadati</taxon>
        <taxon>Bacteroidota</taxon>
        <taxon>Bacteroidia</taxon>
        <taxon>Bacteroidales</taxon>
        <taxon>Prevotellaceae</taxon>
        <taxon>Segatella</taxon>
    </lineage>
</organism>
<gene>
    <name evidence="1" type="ORF">KZY68_05675</name>
</gene>
<evidence type="ECO:0000313" key="1">
    <source>
        <dbReference type="EMBL" id="MBW4865512.1"/>
    </source>
</evidence>
<dbReference type="RefSeq" id="WP_219424935.1">
    <property type="nucleotide sequence ID" value="NZ_JAHXQY010000002.1"/>
</dbReference>
<dbReference type="Proteomes" id="UP001196873">
    <property type="component" value="Unassembled WGS sequence"/>
</dbReference>
<dbReference type="AlphaFoldDB" id="A0AAW4NPZ5"/>
<reference evidence="1" key="1">
    <citation type="submission" date="2021-07" db="EMBL/GenBank/DDBJ databases">
        <title>Genomic diversity and antimicrobial resistance of Prevotella spp. isolated from chronic lung disease airways.</title>
        <authorList>
            <person name="Webb K.A."/>
            <person name="Olagoke O.S."/>
            <person name="Baird T."/>
            <person name="Neill J."/>
            <person name="Pham A."/>
            <person name="Wells T.J."/>
            <person name="Ramsay K.A."/>
            <person name="Bell S.C."/>
            <person name="Sarovich D.S."/>
            <person name="Price E.P."/>
        </authorList>
    </citation>
    <scope>NUCLEOTIDE SEQUENCE</scope>
    <source>
        <strain evidence="1">SCHI0047.S.3</strain>
    </source>
</reference>
<name>A0AAW4NPZ5_9BACT</name>
<comment type="caution">
    <text evidence="1">The sequence shown here is derived from an EMBL/GenBank/DDBJ whole genome shotgun (WGS) entry which is preliminary data.</text>
</comment>
<evidence type="ECO:0000313" key="2">
    <source>
        <dbReference type="Proteomes" id="UP001196873"/>
    </source>
</evidence>